<feature type="transmembrane region" description="Helical" evidence="2">
    <location>
        <begin position="621"/>
        <end position="641"/>
    </location>
</feature>
<protein>
    <submittedName>
        <fullName evidence="3">Uncharacterized protein</fullName>
    </submittedName>
</protein>
<keyword evidence="4" id="KW-1185">Reference proteome</keyword>
<organism evidence="3 4">
    <name type="scientific">Hypholoma sublateritium (strain FD-334 SS-4)</name>
    <dbReference type="NCBI Taxonomy" id="945553"/>
    <lineage>
        <taxon>Eukaryota</taxon>
        <taxon>Fungi</taxon>
        <taxon>Dikarya</taxon>
        <taxon>Basidiomycota</taxon>
        <taxon>Agaricomycotina</taxon>
        <taxon>Agaricomycetes</taxon>
        <taxon>Agaricomycetidae</taxon>
        <taxon>Agaricales</taxon>
        <taxon>Agaricineae</taxon>
        <taxon>Strophariaceae</taxon>
        <taxon>Hypholoma</taxon>
    </lineage>
</organism>
<dbReference type="OrthoDB" id="3364069at2759"/>
<evidence type="ECO:0000256" key="2">
    <source>
        <dbReference type="SAM" id="Phobius"/>
    </source>
</evidence>
<feature type="transmembrane region" description="Helical" evidence="2">
    <location>
        <begin position="647"/>
        <end position="669"/>
    </location>
</feature>
<evidence type="ECO:0000313" key="4">
    <source>
        <dbReference type="Proteomes" id="UP000054270"/>
    </source>
</evidence>
<feature type="region of interest" description="Disordered" evidence="1">
    <location>
        <begin position="132"/>
        <end position="190"/>
    </location>
</feature>
<dbReference type="AlphaFoldDB" id="A0A0D2KTB8"/>
<dbReference type="STRING" id="945553.A0A0D2KTB8"/>
<dbReference type="EMBL" id="KN817597">
    <property type="protein sequence ID" value="KJA17877.1"/>
    <property type="molecule type" value="Genomic_DNA"/>
</dbReference>
<name>A0A0D2KTB8_HYPSF</name>
<reference evidence="4" key="1">
    <citation type="submission" date="2014-04" db="EMBL/GenBank/DDBJ databases">
        <title>Evolutionary Origins and Diversification of the Mycorrhizal Mutualists.</title>
        <authorList>
            <consortium name="DOE Joint Genome Institute"/>
            <consortium name="Mycorrhizal Genomics Consortium"/>
            <person name="Kohler A."/>
            <person name="Kuo A."/>
            <person name="Nagy L.G."/>
            <person name="Floudas D."/>
            <person name="Copeland A."/>
            <person name="Barry K.W."/>
            <person name="Cichocki N."/>
            <person name="Veneault-Fourrey C."/>
            <person name="LaButti K."/>
            <person name="Lindquist E.A."/>
            <person name="Lipzen A."/>
            <person name="Lundell T."/>
            <person name="Morin E."/>
            <person name="Murat C."/>
            <person name="Riley R."/>
            <person name="Ohm R."/>
            <person name="Sun H."/>
            <person name="Tunlid A."/>
            <person name="Henrissat B."/>
            <person name="Grigoriev I.V."/>
            <person name="Hibbett D.S."/>
            <person name="Martin F."/>
        </authorList>
    </citation>
    <scope>NUCLEOTIDE SEQUENCE [LARGE SCALE GENOMIC DNA]</scope>
    <source>
        <strain evidence="4">FD-334 SS-4</strain>
    </source>
</reference>
<proteinExistence type="predicted"/>
<accession>A0A0D2KTB8</accession>
<feature type="compositionally biased region" description="Low complexity" evidence="1">
    <location>
        <begin position="159"/>
        <end position="177"/>
    </location>
</feature>
<keyword evidence="2" id="KW-0472">Membrane</keyword>
<keyword evidence="2" id="KW-1133">Transmembrane helix</keyword>
<evidence type="ECO:0000313" key="3">
    <source>
        <dbReference type="EMBL" id="KJA17877.1"/>
    </source>
</evidence>
<feature type="transmembrane region" description="Helical" evidence="2">
    <location>
        <begin position="274"/>
        <end position="291"/>
    </location>
</feature>
<feature type="transmembrane region" description="Helical" evidence="2">
    <location>
        <begin position="236"/>
        <end position="262"/>
    </location>
</feature>
<sequence>MSKNTAKGRLNGVLPAPIIAPGLNNVTASEDHADSRDIELGFGSSPRQHRSPQLHTSLVEGTPYVSLTRYSRSFGSVVTLKQDQKQGVVGEASASNINVPRKHISGPSILSSENNCLHSHQIVQTDLSGKDIFRRPRTTSPDNFRRSILHKVPEEMESSDLSSSQSRRQQVSADSQRFYGSVGHGHSPMGIDDERVVAGNLSFEEGSELSEEEEEWLLDEELAKQGLYRGDYRTLLALYTLVPLSSLFAFVSLALIPILAFPSRVDSPYPYPPYLPYPLPEICTAAALWSLAYLLRDPLYATCIFLASLIPFPSRRFPELIPFLTSSFSAVLQSASTLFLRQLAVPILLVPYFSSDHSNLLWPFLYEGMWTTHKHDFPIWQDVAFRRVWWIALGWAMAEAVVGIKQGYENIGLYKDVLVGIRVNATRSKLMAETRLRSIPVDHTPSNSQATDYNSIAPAQRDQNGQWGDNSMNSRTGEAMLSAVVPQGQHQSISRSPPDFDLRHYSADELRSAEIPGETRPLLSRQMTRESDRLMVENEVERDLEELIKLKNREELEEIYGMPVIHIPVFVSCLHRVNSILSSLGTTLLLTSAYMRSTFAYTASVDPQSTPFKPSNKALRVTLPILLTVHAFLTLMHTPWILPRLGIHTVVYIGLLVSLGLFFGGLGVWEALT</sequence>
<gene>
    <name evidence="3" type="ORF">HYPSUDRAFT_45876</name>
</gene>
<evidence type="ECO:0000256" key="1">
    <source>
        <dbReference type="SAM" id="MobiDB-lite"/>
    </source>
</evidence>
<keyword evidence="2" id="KW-0812">Transmembrane</keyword>
<dbReference type="Proteomes" id="UP000054270">
    <property type="component" value="Unassembled WGS sequence"/>
</dbReference>